<keyword evidence="3" id="KW-0238">DNA-binding</keyword>
<evidence type="ECO:0000259" key="5">
    <source>
        <dbReference type="PROSITE" id="PS50943"/>
    </source>
</evidence>
<dbReference type="RefSeq" id="WP_188580951.1">
    <property type="nucleotide sequence ID" value="NZ_BMCT01000005.1"/>
</dbReference>
<dbReference type="GO" id="GO:0003677">
    <property type="term" value="F:DNA binding"/>
    <property type="evidence" value="ECO:0007669"/>
    <property type="project" value="UniProtKB-KW"/>
</dbReference>
<name>A0A917C6B4_9HYPH</name>
<reference evidence="6" key="2">
    <citation type="submission" date="2020-09" db="EMBL/GenBank/DDBJ databases">
        <authorList>
            <person name="Sun Q."/>
            <person name="Sedlacek I."/>
        </authorList>
    </citation>
    <scope>NUCLEOTIDE SEQUENCE</scope>
    <source>
        <strain evidence="6">CCM 7897</strain>
    </source>
</reference>
<dbReference type="PROSITE" id="PS50943">
    <property type="entry name" value="HTH_CROC1"/>
    <property type="match status" value="1"/>
</dbReference>
<dbReference type="GO" id="GO:0003700">
    <property type="term" value="F:DNA-binding transcription factor activity"/>
    <property type="evidence" value="ECO:0007669"/>
    <property type="project" value="TreeGrafter"/>
</dbReference>
<dbReference type="PANTHER" id="PTHR46797">
    <property type="entry name" value="HTH-TYPE TRANSCRIPTIONAL REGULATOR"/>
    <property type="match status" value="1"/>
</dbReference>
<evidence type="ECO:0000313" key="6">
    <source>
        <dbReference type="EMBL" id="GGF72425.1"/>
    </source>
</evidence>
<dbReference type="InterPro" id="IPR010359">
    <property type="entry name" value="IrrE_HExxH"/>
</dbReference>
<organism evidence="6 7">
    <name type="scientific">Azorhizobium oxalatiphilum</name>
    <dbReference type="NCBI Taxonomy" id="980631"/>
    <lineage>
        <taxon>Bacteria</taxon>
        <taxon>Pseudomonadati</taxon>
        <taxon>Pseudomonadota</taxon>
        <taxon>Alphaproteobacteria</taxon>
        <taxon>Hyphomicrobiales</taxon>
        <taxon>Xanthobacteraceae</taxon>
        <taxon>Azorhizobium</taxon>
    </lineage>
</organism>
<keyword evidence="7" id="KW-1185">Reference proteome</keyword>
<dbReference type="Gene3D" id="1.10.260.40">
    <property type="entry name" value="lambda repressor-like DNA-binding domains"/>
    <property type="match status" value="1"/>
</dbReference>
<dbReference type="Pfam" id="PF01381">
    <property type="entry name" value="HTH_3"/>
    <property type="match status" value="1"/>
</dbReference>
<dbReference type="SUPFAM" id="SSF47413">
    <property type="entry name" value="lambda repressor-like DNA-binding domains"/>
    <property type="match status" value="1"/>
</dbReference>
<evidence type="ECO:0000256" key="1">
    <source>
        <dbReference type="ARBA" id="ARBA00007227"/>
    </source>
</evidence>
<dbReference type="Pfam" id="PF06114">
    <property type="entry name" value="Peptidase_M78"/>
    <property type="match status" value="1"/>
</dbReference>
<dbReference type="InterPro" id="IPR050807">
    <property type="entry name" value="TransReg_Diox_bact_type"/>
</dbReference>
<dbReference type="PANTHER" id="PTHR46797:SF23">
    <property type="entry name" value="HTH-TYPE TRANSCRIPTIONAL REGULATOR SUTR"/>
    <property type="match status" value="1"/>
</dbReference>
<dbReference type="InterPro" id="IPR001387">
    <property type="entry name" value="Cro/C1-type_HTH"/>
</dbReference>
<dbReference type="PIRSF" id="PIRSF019251">
    <property type="entry name" value="Rv0465c"/>
    <property type="match status" value="1"/>
</dbReference>
<dbReference type="InterPro" id="IPR026281">
    <property type="entry name" value="HTH_RamB"/>
</dbReference>
<evidence type="ECO:0000256" key="4">
    <source>
        <dbReference type="ARBA" id="ARBA00023163"/>
    </source>
</evidence>
<accession>A0A917C6B4</accession>
<reference evidence="6" key="1">
    <citation type="journal article" date="2014" name="Int. J. Syst. Evol. Microbiol.">
        <title>Complete genome sequence of Corynebacterium casei LMG S-19264T (=DSM 44701T), isolated from a smear-ripened cheese.</title>
        <authorList>
            <consortium name="US DOE Joint Genome Institute (JGI-PGF)"/>
            <person name="Walter F."/>
            <person name="Albersmeier A."/>
            <person name="Kalinowski J."/>
            <person name="Ruckert C."/>
        </authorList>
    </citation>
    <scope>NUCLEOTIDE SEQUENCE</scope>
    <source>
        <strain evidence="6">CCM 7897</strain>
    </source>
</reference>
<dbReference type="EMBL" id="BMCT01000005">
    <property type="protein sequence ID" value="GGF72425.1"/>
    <property type="molecule type" value="Genomic_DNA"/>
</dbReference>
<dbReference type="AlphaFoldDB" id="A0A917C6B4"/>
<dbReference type="InterPro" id="IPR018653">
    <property type="entry name" value="ScfR_C"/>
</dbReference>
<keyword evidence="4" id="KW-0804">Transcription</keyword>
<evidence type="ECO:0000313" key="7">
    <source>
        <dbReference type="Proteomes" id="UP000606044"/>
    </source>
</evidence>
<dbReference type="SMART" id="SM00530">
    <property type="entry name" value="HTH_XRE"/>
    <property type="match status" value="1"/>
</dbReference>
<proteinExistence type="inferred from homology"/>
<dbReference type="Proteomes" id="UP000606044">
    <property type="component" value="Unassembled WGS sequence"/>
</dbReference>
<dbReference type="InterPro" id="IPR010982">
    <property type="entry name" value="Lambda_DNA-bd_dom_sf"/>
</dbReference>
<sequence>MRQKVFAGHAVRRLREKFELKQTELATRLQVSPSYINQIESNQRPLTAPVLIAISRAFGVDITTFGADDLERIVADLRETAADPLFRDLDLGVQDMKAVANLSPAFAHAFLRMHVALRRTAEWRASDMPAAPGERTDEAKLIPYEEVRDYFHYIDNYVDELDLAAEGLADRLGVLAGTDPGTAFSGHLSRTYKVSVEVSSDPAAPLSAFDMKARRLVLSAALPPQGRAFRLAATIAQLEHRGLVDRLLKSAGFRSQTAGEIGRLALFNYVAGALILPYRRFLALARARRHDLDRLVLETGASLEQVCHRLSTLQRPGARGVPFYFAKVDRAGNIVKRHSATRFQFARHGNACPVWNVHQAFEAGGQTLVQMAEMPDGGRYLALARGIVAPSLAHGQPPRAYALGLGCEVSFADEMVYADGLDLKAAPVARLGVSCRICPRRDCDLRAFPPLDRDIRTDPAVRGVIPFEIV</sequence>
<evidence type="ECO:0000256" key="3">
    <source>
        <dbReference type="ARBA" id="ARBA00023125"/>
    </source>
</evidence>
<protein>
    <submittedName>
        <fullName evidence="6">Transcriptional regulator</fullName>
    </submittedName>
</protein>
<comment type="caution">
    <text evidence="6">The sequence shown here is derived from an EMBL/GenBank/DDBJ whole genome shotgun (WGS) entry which is preliminary data.</text>
</comment>
<comment type="similarity">
    <text evidence="1">Belongs to the short-chain fatty acyl-CoA assimilation regulator (ScfR) family.</text>
</comment>
<dbReference type="GO" id="GO:0005829">
    <property type="term" value="C:cytosol"/>
    <property type="evidence" value="ECO:0007669"/>
    <property type="project" value="TreeGrafter"/>
</dbReference>
<dbReference type="CDD" id="cd00093">
    <property type="entry name" value="HTH_XRE"/>
    <property type="match status" value="1"/>
</dbReference>
<evidence type="ECO:0000256" key="2">
    <source>
        <dbReference type="ARBA" id="ARBA00023015"/>
    </source>
</evidence>
<feature type="domain" description="HTH cro/C1-type" evidence="5">
    <location>
        <begin position="11"/>
        <end position="65"/>
    </location>
</feature>
<keyword evidence="2" id="KW-0805">Transcription regulation</keyword>
<dbReference type="Pfam" id="PF09856">
    <property type="entry name" value="ScfRs"/>
    <property type="match status" value="1"/>
</dbReference>
<gene>
    <name evidence="6" type="ORF">GCM10007301_35290</name>
</gene>